<dbReference type="EMBL" id="LR134377">
    <property type="protein sequence ID" value="VEH06322.1"/>
    <property type="molecule type" value="Genomic_DNA"/>
</dbReference>
<evidence type="ECO:0000313" key="3">
    <source>
        <dbReference type="Proteomes" id="UP000271380"/>
    </source>
</evidence>
<protein>
    <recommendedName>
        <fullName evidence="1">Helix-turn-helix domain-containing protein</fullName>
    </recommendedName>
</protein>
<dbReference type="InterPro" id="IPR041657">
    <property type="entry name" value="HTH_17"/>
</dbReference>
<dbReference type="Proteomes" id="UP000271380">
    <property type="component" value="Chromosome"/>
</dbReference>
<proteinExistence type="predicted"/>
<sequence>MHANHVILFGMSETKWNGTKEMEWVSPAEAAALIPGSPKPATIRKWLRAGKLKEAIQLPGGHWQIPVSAIQEILGGGHEQA</sequence>
<organism evidence="2 3">
    <name type="scientific">Corynebacterium kutscheri</name>
    <dbReference type="NCBI Taxonomy" id="35755"/>
    <lineage>
        <taxon>Bacteria</taxon>
        <taxon>Bacillati</taxon>
        <taxon>Actinomycetota</taxon>
        <taxon>Actinomycetes</taxon>
        <taxon>Mycobacteriales</taxon>
        <taxon>Corynebacteriaceae</taxon>
        <taxon>Corynebacterium</taxon>
    </lineage>
</organism>
<evidence type="ECO:0000259" key="1">
    <source>
        <dbReference type="Pfam" id="PF12728"/>
    </source>
</evidence>
<reference evidence="2 3" key="1">
    <citation type="submission" date="2018-12" db="EMBL/GenBank/DDBJ databases">
        <authorList>
            <consortium name="Pathogen Informatics"/>
        </authorList>
    </citation>
    <scope>NUCLEOTIDE SEQUENCE [LARGE SCALE GENOMIC DNA]</scope>
    <source>
        <strain evidence="2 3">NCTC949</strain>
    </source>
</reference>
<feature type="domain" description="Helix-turn-helix" evidence="1">
    <location>
        <begin position="24"/>
        <end position="73"/>
    </location>
</feature>
<gene>
    <name evidence="2" type="ORF">NCTC949_01064</name>
</gene>
<evidence type="ECO:0000313" key="2">
    <source>
        <dbReference type="EMBL" id="VEH06322.1"/>
    </source>
</evidence>
<name>A0AB38VWJ2_9CORY</name>
<dbReference type="Pfam" id="PF12728">
    <property type="entry name" value="HTH_17"/>
    <property type="match status" value="1"/>
</dbReference>
<accession>A0AB38VWJ2</accession>
<dbReference type="AlphaFoldDB" id="A0AB38VWJ2"/>